<name>A0A1M5Z2U8_9CLOT</name>
<dbReference type="PROSITE" id="PS51186">
    <property type="entry name" value="GNAT"/>
    <property type="match status" value="1"/>
</dbReference>
<dbReference type="PANTHER" id="PTHR43420:SF44">
    <property type="entry name" value="ACETYLTRANSFERASE YPEA"/>
    <property type="match status" value="1"/>
</dbReference>
<dbReference type="RefSeq" id="WP_175550901.1">
    <property type="nucleotide sequence ID" value="NZ_FQXU01000007.1"/>
</dbReference>
<dbReference type="InterPro" id="IPR000182">
    <property type="entry name" value="GNAT_dom"/>
</dbReference>
<dbReference type="AlphaFoldDB" id="A0A1M5Z2U8"/>
<dbReference type="GO" id="GO:0016747">
    <property type="term" value="F:acyltransferase activity, transferring groups other than amino-acyl groups"/>
    <property type="evidence" value="ECO:0007669"/>
    <property type="project" value="InterPro"/>
</dbReference>
<dbReference type="EMBL" id="FQXU01000007">
    <property type="protein sequence ID" value="SHI18565.1"/>
    <property type="molecule type" value="Genomic_DNA"/>
</dbReference>
<dbReference type="SUPFAM" id="SSF55729">
    <property type="entry name" value="Acyl-CoA N-acyltransferases (Nat)"/>
    <property type="match status" value="1"/>
</dbReference>
<evidence type="ECO:0000256" key="2">
    <source>
        <dbReference type="ARBA" id="ARBA00023315"/>
    </source>
</evidence>
<accession>A0A1M5Z2U8</accession>
<organism evidence="4 5">
    <name type="scientific">Clostridium intestinale DSM 6191</name>
    <dbReference type="NCBI Taxonomy" id="1121320"/>
    <lineage>
        <taxon>Bacteria</taxon>
        <taxon>Bacillati</taxon>
        <taxon>Bacillota</taxon>
        <taxon>Clostridia</taxon>
        <taxon>Eubacteriales</taxon>
        <taxon>Clostridiaceae</taxon>
        <taxon>Clostridium</taxon>
    </lineage>
</organism>
<dbReference type="InterPro" id="IPR016181">
    <property type="entry name" value="Acyl_CoA_acyltransferase"/>
</dbReference>
<gene>
    <name evidence="4" type="ORF">SAMN02745941_02516</name>
</gene>
<keyword evidence="1 4" id="KW-0808">Transferase</keyword>
<evidence type="ECO:0000313" key="4">
    <source>
        <dbReference type="EMBL" id="SHI18565.1"/>
    </source>
</evidence>
<evidence type="ECO:0000313" key="5">
    <source>
        <dbReference type="Proteomes" id="UP000184241"/>
    </source>
</evidence>
<dbReference type="Proteomes" id="UP000184241">
    <property type="component" value="Unassembled WGS sequence"/>
</dbReference>
<keyword evidence="2" id="KW-0012">Acyltransferase</keyword>
<dbReference type="CDD" id="cd04301">
    <property type="entry name" value="NAT_SF"/>
    <property type="match status" value="1"/>
</dbReference>
<dbReference type="Gene3D" id="3.40.630.30">
    <property type="match status" value="1"/>
</dbReference>
<evidence type="ECO:0000256" key="1">
    <source>
        <dbReference type="ARBA" id="ARBA00022679"/>
    </source>
</evidence>
<proteinExistence type="predicted"/>
<feature type="domain" description="N-acetyltransferase" evidence="3">
    <location>
        <begin position="4"/>
        <end position="201"/>
    </location>
</feature>
<evidence type="ECO:0000259" key="3">
    <source>
        <dbReference type="PROSITE" id="PS51186"/>
    </source>
</evidence>
<dbReference type="PANTHER" id="PTHR43420">
    <property type="entry name" value="ACETYLTRANSFERASE"/>
    <property type="match status" value="1"/>
</dbReference>
<sequence>MGKIKIERYKESDFNEVIALLVSSFNSKFTHKQGLSNKGIEDVLYSVWEIKEEDLSYLHLVAKDGENVVGVILVRLYEGKKETKRVSFIKLCKKYGVFNVVFLILKLWILDKITLEECYIEHIAVAESMRGKGVGELLINDAEKYIKNMGFDSVSLIVAEGNKAKKLYHKKGFKDVDMISSYLKYYFIGIKKWMFMRKYLV</sequence>
<protein>
    <submittedName>
        <fullName evidence="4">Acetyltransferase (GNAT) family protein</fullName>
    </submittedName>
</protein>
<dbReference type="Pfam" id="PF00583">
    <property type="entry name" value="Acetyltransf_1"/>
    <property type="match status" value="1"/>
</dbReference>
<dbReference type="InterPro" id="IPR050680">
    <property type="entry name" value="YpeA/RimI_acetyltransf"/>
</dbReference>
<reference evidence="4 5" key="1">
    <citation type="submission" date="2016-11" db="EMBL/GenBank/DDBJ databases">
        <authorList>
            <person name="Jaros S."/>
            <person name="Januszkiewicz K."/>
            <person name="Wedrychowicz H."/>
        </authorList>
    </citation>
    <scope>NUCLEOTIDE SEQUENCE [LARGE SCALE GENOMIC DNA]</scope>
    <source>
        <strain evidence="4 5">DSM 6191</strain>
    </source>
</reference>